<dbReference type="PROSITE" id="PS50108">
    <property type="entry name" value="CRIB"/>
    <property type="match status" value="1"/>
</dbReference>
<dbReference type="SMART" id="SM00285">
    <property type="entry name" value="PBD"/>
    <property type="match status" value="1"/>
</dbReference>
<dbReference type="Proteomes" id="UP001314229">
    <property type="component" value="Unassembled WGS sequence"/>
</dbReference>
<evidence type="ECO:0000256" key="4">
    <source>
        <dbReference type="ARBA" id="ARBA00023212"/>
    </source>
</evidence>
<evidence type="ECO:0000313" key="7">
    <source>
        <dbReference type="Proteomes" id="UP001314229"/>
    </source>
</evidence>
<comment type="subcellular location">
    <subcellularLocation>
        <location evidence="1">Cytoplasm</location>
        <location evidence="1">Cytoskeleton</location>
    </subcellularLocation>
</comment>
<evidence type="ECO:0000256" key="2">
    <source>
        <dbReference type="ARBA" id="ARBA00022490"/>
    </source>
</evidence>
<dbReference type="GO" id="GO:0007015">
    <property type="term" value="P:actin filament organization"/>
    <property type="evidence" value="ECO:0007669"/>
    <property type="project" value="InterPro"/>
</dbReference>
<dbReference type="GO" id="GO:0005856">
    <property type="term" value="C:cytoskeleton"/>
    <property type="evidence" value="ECO:0007669"/>
    <property type="project" value="UniProtKB-SubCell"/>
</dbReference>
<dbReference type="InterPro" id="IPR036936">
    <property type="entry name" value="CRIB_dom_sf"/>
</dbReference>
<keyword evidence="2" id="KW-0963">Cytoplasm</keyword>
<dbReference type="AlphaFoldDB" id="A0AAV1PUD4"/>
<sequence length="253" mass="28180">MTSNKEEEGKGRQLNNLDIKLNSLFVVWGISEAQLKDRETSKIIHDFIEKKGGVEAVIQELRRQGPALPHMATVPINSMLSHGDLAQKDKTKGNKKEQAKHDIGTPRNFQHIGHVGWDPNTGFDLNNLDPELKNLFDVCGISEAQLKDRETSKVIYDFIEKKGGVEAVKKELRRQDVGSSRVWPSNAGIFSAHGGDVEEAKAIPQHKNTGIASLSQYEEHIHRLFNHTGPLTSIPDVKWVILGIIPLFLTGSQ</sequence>
<comment type="caution">
    <text evidence="6">The sequence shown here is derived from an EMBL/GenBank/DDBJ whole genome shotgun (WGS) entry which is preliminary data.</text>
</comment>
<evidence type="ECO:0000256" key="3">
    <source>
        <dbReference type="ARBA" id="ARBA00022553"/>
    </source>
</evidence>
<dbReference type="SUPFAM" id="SSF47912">
    <property type="entry name" value="Wiscott-Aldrich syndrome protein, WASP, C-terminal domain"/>
    <property type="match status" value="2"/>
</dbReference>
<dbReference type="Pfam" id="PF00786">
    <property type="entry name" value="PBD"/>
    <property type="match status" value="1"/>
</dbReference>
<gene>
    <name evidence="6" type="ORF">FSCOSCO3_A024572</name>
</gene>
<keyword evidence="7" id="KW-1185">Reference proteome</keyword>
<evidence type="ECO:0000256" key="1">
    <source>
        <dbReference type="ARBA" id="ARBA00004245"/>
    </source>
</evidence>
<organism evidence="6 7">
    <name type="scientific">Scomber scombrus</name>
    <name type="common">Atlantic mackerel</name>
    <name type="synonym">Scomber vernalis</name>
    <dbReference type="NCBI Taxonomy" id="13677"/>
    <lineage>
        <taxon>Eukaryota</taxon>
        <taxon>Metazoa</taxon>
        <taxon>Chordata</taxon>
        <taxon>Craniata</taxon>
        <taxon>Vertebrata</taxon>
        <taxon>Euteleostomi</taxon>
        <taxon>Actinopterygii</taxon>
        <taxon>Neopterygii</taxon>
        <taxon>Teleostei</taxon>
        <taxon>Neoteleostei</taxon>
        <taxon>Acanthomorphata</taxon>
        <taxon>Pelagiaria</taxon>
        <taxon>Scombriformes</taxon>
        <taxon>Scombridae</taxon>
        <taxon>Scomber</taxon>
    </lineage>
</organism>
<dbReference type="Gene3D" id="3.90.810.10">
    <property type="entry name" value="CRIB domain"/>
    <property type="match status" value="2"/>
</dbReference>
<accession>A0AAV1PUD4</accession>
<dbReference type="EMBL" id="CAWUFR010000292">
    <property type="protein sequence ID" value="CAK6975281.1"/>
    <property type="molecule type" value="Genomic_DNA"/>
</dbReference>
<proteinExistence type="predicted"/>
<name>A0AAV1PUD4_SCOSC</name>
<evidence type="ECO:0000259" key="5">
    <source>
        <dbReference type="PROSITE" id="PS50108"/>
    </source>
</evidence>
<dbReference type="CDD" id="cd00132">
    <property type="entry name" value="CRIB"/>
    <property type="match status" value="1"/>
</dbReference>
<keyword evidence="3" id="KW-0597">Phosphoprotein</keyword>
<dbReference type="InterPro" id="IPR011026">
    <property type="entry name" value="WAS_C"/>
</dbReference>
<evidence type="ECO:0000313" key="6">
    <source>
        <dbReference type="EMBL" id="CAK6975281.1"/>
    </source>
</evidence>
<keyword evidence="4" id="KW-0206">Cytoskeleton</keyword>
<dbReference type="FunFam" id="3.90.810.10:FF:000003">
    <property type="entry name" value="Neural Wiskott-Aldrich syndrome protein-like"/>
    <property type="match status" value="1"/>
</dbReference>
<reference evidence="6 7" key="1">
    <citation type="submission" date="2024-01" db="EMBL/GenBank/DDBJ databases">
        <authorList>
            <person name="Alioto T."/>
            <person name="Alioto T."/>
            <person name="Gomez Garrido J."/>
        </authorList>
    </citation>
    <scope>NUCLEOTIDE SEQUENCE [LARGE SCALE GENOMIC DNA]</scope>
</reference>
<dbReference type="InterPro" id="IPR000095">
    <property type="entry name" value="CRIB_dom"/>
</dbReference>
<protein>
    <submittedName>
        <fullName evidence="6">Neural Wiskott-Aldrich syndrome protein-like</fullName>
    </submittedName>
</protein>
<feature type="domain" description="CRIB" evidence="5">
    <location>
        <begin position="103"/>
        <end position="116"/>
    </location>
</feature>